<dbReference type="InterPro" id="IPR027244">
    <property type="entry name" value="IML1"/>
</dbReference>
<organism evidence="3">
    <name type="scientific">Amblyomma aureolatum</name>
    <dbReference type="NCBI Taxonomy" id="187763"/>
    <lineage>
        <taxon>Eukaryota</taxon>
        <taxon>Metazoa</taxon>
        <taxon>Ecdysozoa</taxon>
        <taxon>Arthropoda</taxon>
        <taxon>Chelicerata</taxon>
        <taxon>Arachnida</taxon>
        <taxon>Acari</taxon>
        <taxon>Parasitiformes</taxon>
        <taxon>Ixodida</taxon>
        <taxon>Ixodoidea</taxon>
        <taxon>Ixodidae</taxon>
        <taxon>Amblyomminae</taxon>
        <taxon>Amblyomma</taxon>
    </lineage>
</organism>
<dbReference type="PANTHER" id="PTHR13179:SF8">
    <property type="entry name" value="GATOR COMPLEX PROTEIN DEPDC5"/>
    <property type="match status" value="1"/>
</dbReference>
<dbReference type="SUPFAM" id="SSF46785">
    <property type="entry name" value="Winged helix' DNA-binding domain"/>
    <property type="match status" value="1"/>
</dbReference>
<sequence length="1340" mass="150838">MWDFDTNGDLYFEKAVNGFLCDLIAKWKDMKCNHDVNIVLFSRVFYEAKSKDQFPEHMAHCVQVDYKGRFYEDFYRVAVQNERIDDWTQTLRLLKTYFNEYPKQILEHHHRANIKVPTAVNSTASQGNFLQVLNMSLNVFEKHFMDRSFDRTGQLSVVITPGVGVFEVDRDLTNITKQRIIDNGIGSDLVCLGEQPLHAVPLFKFQSKNPSGLDMKDDYNMPHWINLSFYSATPAQFYSKFVPRIKLPTPQPKPSHVKALGTGMYACRSQPPIRASDSISVVYDYDEYDANIFKGCSPSQAGPKMSTLQRANMRRRSHLPTPPRPLNQDDDSSSSSPTYSTGSSHSRSGAISIPKRSASSYANPPVSALGSDGTVITICDADKPQVIVAKENSEFVASPPHRTVVGSAGQVPEALQERQKTPQQPRALINPFDPSQVTIKLTSNRRRWTHVFPLGPTGIFMQQHHYQAVPNSSSRMSNLNQEASPLPEKPVMDIQSKKAAKDAPVRCRGVFGSVGNETPIAKKGHSWMWGTTGEQEWTPALTTGVDWKSLVIPACLPITTDFFPDRHSLQYDYVVSDYSLLPEEHNSEINQIRCYRGEEDYKHHKPLTTLQVYQELICQRLQQGFQIITLPKSPSTVNGTQGASSHSVLRGPAPATEEKEDCRMSIGRIFHTLSLSGPVITVTQYRPRHASREVQPIQYVYNFQPPGSCSYDISRVIFSSEKLETFNWSYLDHYICIRGEREYGLKEALKYWRLRMLLLPGSQTATRKIIDAKDTKCHCDIYPDFTAADEALQREAFVKFLEVMNRIRWPANTRRSKSVGAWVRASGGPMRLSISHQGSPLTTSPQSGPVSAIAAGVFRDRVSSNRIHDRPRGLHTEHLRADVMPVSKLTPATDSDSKKDGSNSSLETTPESTGGESAEEKPHTELKCLTVVSPPAELVEAMKNPSDGLCFLPKQGGIPQNSFISVEATSWVRDHVEGIHSDHDAIQLLQKLVEESHICHASGDVLHPFINGFYIYCFPEKNAKENYEVDLDAYQHEWIEVELLPQIENSGNPSDLDSTEIDIGKKLEFRNVNVDIDVGGRSDRPEWGQAQYHSIFQPGEAFEIIVEWMVATGYIIADLVLGWARKANAQGLQLVPIPSDPFVLPESPKSDPLRGAIFVPLHINVLDNPASQLLRGGGLEQFQEYVAHRFGFITLRDLQSTVEHRTYVHTTGGMFLMIPRSSSHSQKTTPEDEANKTPDYICCEADVMEPCFKHCEEQPATCTNRKVGFLWSYNYMITKRWKNTATIDEQFMRGVMQDFRALCSNHENRLVEAFEAWLSTWCAGAMQGSQAADLFPEIEQ</sequence>
<dbReference type="Pfam" id="PF12257">
    <property type="entry name" value="IML1"/>
    <property type="match status" value="1"/>
</dbReference>
<dbReference type="InterPro" id="IPR045838">
    <property type="entry name" value="DEPDC5_CTD"/>
</dbReference>
<dbReference type="PROSITE" id="PS50186">
    <property type="entry name" value="DEP"/>
    <property type="match status" value="1"/>
</dbReference>
<evidence type="ECO:0000259" key="2">
    <source>
        <dbReference type="PROSITE" id="PS50186"/>
    </source>
</evidence>
<evidence type="ECO:0000256" key="1">
    <source>
        <dbReference type="SAM" id="MobiDB-lite"/>
    </source>
</evidence>
<dbReference type="EMBL" id="GFAC01005279">
    <property type="protein sequence ID" value="JAT93909.1"/>
    <property type="molecule type" value="mRNA"/>
</dbReference>
<dbReference type="GO" id="GO:1990130">
    <property type="term" value="C:GATOR1 complex"/>
    <property type="evidence" value="ECO:0007669"/>
    <property type="project" value="TreeGrafter"/>
</dbReference>
<dbReference type="Pfam" id="PF19418">
    <property type="entry name" value="DEPDC5_CTD"/>
    <property type="match status" value="1"/>
</dbReference>
<feature type="compositionally biased region" description="Low complexity" evidence="1">
    <location>
        <begin position="333"/>
        <end position="354"/>
    </location>
</feature>
<feature type="domain" description="DEP" evidence="2">
    <location>
        <begin position="960"/>
        <end position="1020"/>
    </location>
</feature>
<protein>
    <recommendedName>
        <fullName evidence="2">DEP domain-containing protein</fullName>
    </recommendedName>
</protein>
<name>A0A1E1X3R0_9ACAR</name>
<accession>A0A1E1X3R0</accession>
<dbReference type="InterPro" id="IPR000591">
    <property type="entry name" value="DEP_dom"/>
</dbReference>
<dbReference type="InterPro" id="IPR048255">
    <property type="entry name" value="IML1_N"/>
</dbReference>
<dbReference type="GO" id="GO:0010508">
    <property type="term" value="P:positive regulation of autophagy"/>
    <property type="evidence" value="ECO:0007669"/>
    <property type="project" value="TreeGrafter"/>
</dbReference>
<feature type="compositionally biased region" description="Polar residues" evidence="1">
    <location>
        <begin position="906"/>
        <end position="915"/>
    </location>
</feature>
<dbReference type="FunFam" id="1.10.10.10:FF:001088">
    <property type="entry name" value="DEP domain containing protein"/>
    <property type="match status" value="1"/>
</dbReference>
<dbReference type="SMART" id="SM00049">
    <property type="entry name" value="DEP"/>
    <property type="match status" value="1"/>
</dbReference>
<evidence type="ECO:0000313" key="3">
    <source>
        <dbReference type="EMBL" id="JAT93909.1"/>
    </source>
</evidence>
<feature type="compositionally biased region" description="Polar residues" evidence="1">
    <location>
        <begin position="636"/>
        <end position="647"/>
    </location>
</feature>
<feature type="compositionally biased region" description="Basic and acidic residues" evidence="1">
    <location>
        <begin position="864"/>
        <end position="881"/>
    </location>
</feature>
<dbReference type="GO" id="GO:0005096">
    <property type="term" value="F:GTPase activator activity"/>
    <property type="evidence" value="ECO:0007669"/>
    <property type="project" value="InterPro"/>
</dbReference>
<feature type="region of interest" description="Disordered" evidence="1">
    <location>
        <begin position="864"/>
        <end position="925"/>
    </location>
</feature>
<proteinExistence type="evidence at transcript level"/>
<feature type="region of interest" description="Disordered" evidence="1">
    <location>
        <begin position="315"/>
        <end position="364"/>
    </location>
</feature>
<dbReference type="GO" id="GO:0035556">
    <property type="term" value="P:intracellular signal transduction"/>
    <property type="evidence" value="ECO:0007669"/>
    <property type="project" value="InterPro"/>
</dbReference>
<dbReference type="GO" id="GO:1904262">
    <property type="term" value="P:negative regulation of TORC1 signaling"/>
    <property type="evidence" value="ECO:0007669"/>
    <property type="project" value="TreeGrafter"/>
</dbReference>
<dbReference type="GO" id="GO:0005765">
    <property type="term" value="C:lysosomal membrane"/>
    <property type="evidence" value="ECO:0007669"/>
    <property type="project" value="TreeGrafter"/>
</dbReference>
<dbReference type="InterPro" id="IPR036388">
    <property type="entry name" value="WH-like_DNA-bd_sf"/>
</dbReference>
<feature type="region of interest" description="Disordered" evidence="1">
    <location>
        <begin position="636"/>
        <end position="657"/>
    </location>
</feature>
<dbReference type="PANTHER" id="PTHR13179">
    <property type="entry name" value="DEP DOMAIN CONTAINING PROTEIN 5"/>
    <property type="match status" value="1"/>
</dbReference>
<reference evidence="3" key="1">
    <citation type="journal article" date="2017" name="Front. Cell. Infect. Microbiol.">
        <title>The Distinct Transcriptional Response of the Midgut of Amblyomma sculptum and Amblyomma aureolatum Ticks to Rickettsia rickettsii Correlates to Their Differences in Susceptibility to Infection.</title>
        <authorList>
            <person name="Martins L.A."/>
            <person name="Galletti M.F.B.M."/>
            <person name="Ribeiro J.M."/>
            <person name="Fujita A."/>
            <person name="Costa F.B."/>
            <person name="Labruna M.B."/>
            <person name="Daffre S."/>
            <person name="Fogaca A.C."/>
        </authorList>
    </citation>
    <scope>NUCLEOTIDE SEQUENCE</scope>
</reference>
<dbReference type="InterPro" id="IPR036390">
    <property type="entry name" value="WH_DNA-bd_sf"/>
</dbReference>
<dbReference type="GO" id="GO:0034198">
    <property type="term" value="P:cellular response to amino acid starvation"/>
    <property type="evidence" value="ECO:0007669"/>
    <property type="project" value="TreeGrafter"/>
</dbReference>
<dbReference type="Gene3D" id="1.10.10.10">
    <property type="entry name" value="Winged helix-like DNA-binding domain superfamily/Winged helix DNA-binding domain"/>
    <property type="match status" value="1"/>
</dbReference>